<dbReference type="RefSeq" id="WP_036815219.1">
    <property type="nucleotide sequence ID" value="NZ_AVBF01000001.1"/>
</dbReference>
<evidence type="ECO:0000313" key="2">
    <source>
        <dbReference type="Proteomes" id="UP000030147"/>
    </source>
</evidence>
<gene>
    <name evidence="1" type="ORF">N782_00750</name>
</gene>
<sequence length="64" mass="7116">MRVDGEWIILHFYYVSQNGHGGMSGLVGNGYFLFKKTSHEPNGSEYPTTVVKFGLDCNLFVTGV</sequence>
<reference evidence="1 2" key="1">
    <citation type="journal article" date="2015" name="Stand. Genomic Sci.">
        <title>High quality draft genome sequence of the moderately halophilic bacterium Pontibacillus yanchengensis Y32(T) and comparison among Pontibacillus genomes.</title>
        <authorList>
            <person name="Huang J."/>
            <person name="Qiao Z.X."/>
            <person name="Tang J.W."/>
            <person name="Wang G."/>
        </authorList>
    </citation>
    <scope>NUCLEOTIDE SEQUENCE [LARGE SCALE GENOMIC DNA]</scope>
    <source>
        <strain evidence="1 2">Y32</strain>
    </source>
</reference>
<dbReference type="Proteomes" id="UP000030147">
    <property type="component" value="Unassembled WGS sequence"/>
</dbReference>
<name>A0A0A2TGL3_9BACI</name>
<keyword evidence="2" id="KW-1185">Reference proteome</keyword>
<dbReference type="STRING" id="1385514.N782_00750"/>
<dbReference type="EMBL" id="AVBF01000001">
    <property type="protein sequence ID" value="KGP74709.1"/>
    <property type="molecule type" value="Genomic_DNA"/>
</dbReference>
<comment type="caution">
    <text evidence="1">The sequence shown here is derived from an EMBL/GenBank/DDBJ whole genome shotgun (WGS) entry which is preliminary data.</text>
</comment>
<proteinExistence type="predicted"/>
<organism evidence="1 2">
    <name type="scientific">Pontibacillus yanchengensis Y32</name>
    <dbReference type="NCBI Taxonomy" id="1385514"/>
    <lineage>
        <taxon>Bacteria</taxon>
        <taxon>Bacillati</taxon>
        <taxon>Bacillota</taxon>
        <taxon>Bacilli</taxon>
        <taxon>Bacillales</taxon>
        <taxon>Bacillaceae</taxon>
        <taxon>Pontibacillus</taxon>
    </lineage>
</organism>
<evidence type="ECO:0000313" key="1">
    <source>
        <dbReference type="EMBL" id="KGP74709.1"/>
    </source>
</evidence>
<protein>
    <submittedName>
        <fullName evidence="1">Uncharacterized protein</fullName>
    </submittedName>
</protein>
<dbReference type="AlphaFoldDB" id="A0A0A2TGL3"/>
<accession>A0A0A2TGL3</accession>